<dbReference type="GO" id="GO:0006018">
    <property type="term" value="P:2-deoxyribose 1-phosphate catabolic process"/>
    <property type="evidence" value="ECO:0007669"/>
    <property type="project" value="UniProtKB-UniRule"/>
</dbReference>
<comment type="similarity">
    <text evidence="1 6">Belongs to the phosphopentomutase family.</text>
</comment>
<evidence type="ECO:0000256" key="2">
    <source>
        <dbReference type="ARBA" id="ARBA00022490"/>
    </source>
</evidence>
<keyword evidence="5 6" id="KW-0413">Isomerase</keyword>
<evidence type="ECO:0000256" key="4">
    <source>
        <dbReference type="ARBA" id="ARBA00023211"/>
    </source>
</evidence>
<comment type="function">
    <text evidence="6">Isomerase that catalyzes the conversion of deoxy-ribose 1-phosphate (dRib-1-P) and ribose 1-phosphate (Rib-1-P) to deoxy-ribose 5-phosphate (dRib-5-P) and ribose 5-phosphate (Rib-5-P), respectively.</text>
</comment>
<feature type="domain" description="Metalloenzyme" evidence="8">
    <location>
        <begin position="7"/>
        <end position="378"/>
    </location>
</feature>
<comment type="cofactor">
    <cofactor evidence="6">
        <name>Mn(2+)</name>
        <dbReference type="ChEBI" id="CHEBI:29035"/>
    </cofactor>
    <text evidence="6">Binds 2 manganese ions.</text>
</comment>
<feature type="binding site" evidence="6">
    <location>
        <position position="288"/>
    </location>
    <ligand>
        <name>Mn(2+)</name>
        <dbReference type="ChEBI" id="CHEBI:29035"/>
        <label>2</label>
    </ligand>
</feature>
<feature type="binding site" evidence="6">
    <location>
        <position position="341"/>
    </location>
    <ligand>
        <name>Mn(2+)</name>
        <dbReference type="ChEBI" id="CHEBI:29035"/>
        <label>2</label>
    </ligand>
</feature>
<dbReference type="GO" id="GO:0000287">
    <property type="term" value="F:magnesium ion binding"/>
    <property type="evidence" value="ECO:0007669"/>
    <property type="project" value="UniProtKB-UniRule"/>
</dbReference>
<feature type="binding site" evidence="6">
    <location>
        <position position="14"/>
    </location>
    <ligand>
        <name>Mn(2+)</name>
        <dbReference type="ChEBI" id="CHEBI:29035"/>
        <label>1</label>
    </ligand>
</feature>
<dbReference type="NCBIfam" id="TIGR01696">
    <property type="entry name" value="deoB"/>
    <property type="match status" value="1"/>
</dbReference>
<accession>A0A1Y1CNK7</accession>
<sequence length="393" mass="43036">MIPKIERATIVVLDSAGVGYLPDAEEFGDVGSNTFGNIAKHCNGIHLPNMQKLGLGNLTDIMGVALNNNVNGAYGKAAEASKGKDTTTGHWEIAGVKLERAFPTYANGFSEKTIQLFEERTGRKVMANKPASGTAILDEYGEEQMKSGNWIIYTSADPVFQIAAHEEIIPLEELYRACEIALEICTELEPVARVIARPYLGSGKGNFARTTNRHDYSVLPPAPTVLDRLSANGLDVIGIGKTKDIFAGQGITDTRGTNKDNVDGINKTLIALKEDSKGLIFTNLVDFDMMFGHRRNPEGYKAALEEFDRYLPQIQANLKEDEILILTADHGCDPTYPGTDHTREYIPIMVFGKNIKQNVDLGTRTSFTDIAATIEELLLGNKVEGSFAEELYN</sequence>
<dbReference type="PANTHER" id="PTHR21110:SF0">
    <property type="entry name" value="PHOSPHOPENTOMUTASE"/>
    <property type="match status" value="1"/>
</dbReference>
<dbReference type="InterPro" id="IPR024052">
    <property type="entry name" value="Phosphopentomutase_DeoB_cap_sf"/>
</dbReference>
<evidence type="ECO:0000313" key="9">
    <source>
        <dbReference type="EMBL" id="BAX82029.1"/>
    </source>
</evidence>
<evidence type="ECO:0000256" key="3">
    <source>
        <dbReference type="ARBA" id="ARBA00022723"/>
    </source>
</evidence>
<evidence type="ECO:0000256" key="6">
    <source>
        <dbReference type="HAMAP-Rule" id="MF_00740"/>
    </source>
</evidence>
<dbReference type="FunFam" id="3.30.70.1250:FF:000001">
    <property type="entry name" value="Phosphopentomutase"/>
    <property type="match status" value="1"/>
</dbReference>
<name>A0A1Y1CNK7_9BACT</name>
<dbReference type="CDD" id="cd16009">
    <property type="entry name" value="PPM"/>
    <property type="match status" value="1"/>
</dbReference>
<keyword evidence="2 6" id="KW-0963">Cytoplasm</keyword>
<dbReference type="PANTHER" id="PTHR21110">
    <property type="entry name" value="PHOSPHOPENTOMUTASE"/>
    <property type="match status" value="1"/>
</dbReference>
<keyword evidence="3 6" id="KW-0479">Metal-binding</keyword>
<dbReference type="KEGG" id="mbas:ALGA_3737"/>
<feature type="binding site" evidence="6">
    <location>
        <position position="293"/>
    </location>
    <ligand>
        <name>Mn(2+)</name>
        <dbReference type="ChEBI" id="CHEBI:29035"/>
        <label>2</label>
    </ligand>
</feature>
<dbReference type="GO" id="GO:0008973">
    <property type="term" value="F:phosphopentomutase activity"/>
    <property type="evidence" value="ECO:0007669"/>
    <property type="project" value="UniProtKB-UniRule"/>
</dbReference>
<comment type="catalytic activity">
    <reaction evidence="6">
        <text>2-deoxy-alpha-D-ribose 1-phosphate = 2-deoxy-D-ribose 5-phosphate</text>
        <dbReference type="Rhea" id="RHEA:27658"/>
        <dbReference type="ChEBI" id="CHEBI:57259"/>
        <dbReference type="ChEBI" id="CHEBI:62877"/>
        <dbReference type="EC" id="5.4.2.7"/>
    </reaction>
</comment>
<dbReference type="Gene3D" id="3.30.70.1250">
    <property type="entry name" value="Phosphopentomutase"/>
    <property type="match status" value="1"/>
</dbReference>
<dbReference type="GO" id="GO:0009117">
    <property type="term" value="P:nucleotide metabolic process"/>
    <property type="evidence" value="ECO:0007669"/>
    <property type="project" value="UniProtKB-UniRule"/>
</dbReference>
<evidence type="ECO:0000259" key="8">
    <source>
        <dbReference type="Pfam" id="PF01676"/>
    </source>
</evidence>
<dbReference type="HAMAP" id="MF_00740">
    <property type="entry name" value="Phosphopentomut"/>
    <property type="match status" value="1"/>
</dbReference>
<dbReference type="Gene3D" id="3.40.720.10">
    <property type="entry name" value="Alkaline Phosphatase, subunit A"/>
    <property type="match status" value="1"/>
</dbReference>
<feature type="binding site" evidence="6">
    <location>
        <position position="329"/>
    </location>
    <ligand>
        <name>Mn(2+)</name>
        <dbReference type="ChEBI" id="CHEBI:29035"/>
        <label>1</label>
    </ligand>
</feature>
<dbReference type="Pfam" id="PF01676">
    <property type="entry name" value="Metalloenzyme"/>
    <property type="match status" value="1"/>
</dbReference>
<reference evidence="9 10" key="1">
    <citation type="journal article" date="2018" name="Mar. Genomics">
        <title>Complete genome sequence of Marinifilaceae bacterium strain SPP2, isolated from the Antarctic marine sediment.</title>
        <authorList>
            <person name="Watanabe M."/>
            <person name="Kojima H."/>
            <person name="Fukui M."/>
        </authorList>
    </citation>
    <scope>NUCLEOTIDE SEQUENCE [LARGE SCALE GENOMIC DNA]</scope>
    <source>
        <strain evidence="9 10">SPP2</strain>
    </source>
</reference>
<protein>
    <recommendedName>
        <fullName evidence="6 7">Phosphopentomutase</fullName>
        <ecNumber evidence="6 7">5.4.2.7</ecNumber>
    </recommendedName>
    <alternativeName>
        <fullName evidence="6">Phosphodeoxyribomutase</fullName>
    </alternativeName>
</protein>
<evidence type="ECO:0000313" key="10">
    <source>
        <dbReference type="Proteomes" id="UP000218267"/>
    </source>
</evidence>
<dbReference type="PIRSF" id="PIRSF001491">
    <property type="entry name" value="Ppentomutase"/>
    <property type="match status" value="1"/>
</dbReference>
<dbReference type="RefSeq" id="WP_096431985.1">
    <property type="nucleotide sequence ID" value="NZ_AP018042.1"/>
</dbReference>
<dbReference type="InterPro" id="IPR010045">
    <property type="entry name" value="DeoB"/>
</dbReference>
<dbReference type="GO" id="GO:0043094">
    <property type="term" value="P:metabolic compound salvage"/>
    <property type="evidence" value="ECO:0007669"/>
    <property type="project" value="UniProtKB-UniRule"/>
</dbReference>
<comment type="catalytic activity">
    <reaction evidence="6">
        <text>alpha-D-ribose 1-phosphate = D-ribose 5-phosphate</text>
        <dbReference type="Rhea" id="RHEA:18793"/>
        <dbReference type="ChEBI" id="CHEBI:57720"/>
        <dbReference type="ChEBI" id="CHEBI:78346"/>
        <dbReference type="EC" id="5.4.2.7"/>
    </reaction>
</comment>
<dbReference type="SUPFAM" id="SSF143856">
    <property type="entry name" value="DeoB insert domain-like"/>
    <property type="match status" value="1"/>
</dbReference>
<feature type="binding site" evidence="6">
    <location>
        <position position="330"/>
    </location>
    <ligand>
        <name>Mn(2+)</name>
        <dbReference type="ChEBI" id="CHEBI:29035"/>
        <label>1</label>
    </ligand>
</feature>
<dbReference type="UniPathway" id="UPA00087">
    <property type="reaction ID" value="UER00173"/>
</dbReference>
<dbReference type="EMBL" id="AP018042">
    <property type="protein sequence ID" value="BAX82029.1"/>
    <property type="molecule type" value="Genomic_DNA"/>
</dbReference>
<evidence type="ECO:0000256" key="1">
    <source>
        <dbReference type="ARBA" id="ARBA00010373"/>
    </source>
</evidence>
<keyword evidence="4 6" id="KW-0464">Manganese</keyword>
<dbReference type="GO" id="GO:0006015">
    <property type="term" value="P:5-phosphoribose 1-diphosphate biosynthetic process"/>
    <property type="evidence" value="ECO:0007669"/>
    <property type="project" value="UniProtKB-UniPathway"/>
</dbReference>
<keyword evidence="10" id="KW-1185">Reference proteome</keyword>
<comment type="pathway">
    <text evidence="6">Carbohydrate degradation; 2-deoxy-D-ribose 1-phosphate degradation; D-glyceraldehyde 3-phosphate and acetaldehyde from 2-deoxy-alpha-D-ribose 1-phosphate: step 1/2.</text>
</comment>
<dbReference type="InterPro" id="IPR006124">
    <property type="entry name" value="Metalloenzyme"/>
</dbReference>
<dbReference type="AlphaFoldDB" id="A0A1Y1CNK7"/>
<dbReference type="GO" id="GO:0005829">
    <property type="term" value="C:cytosol"/>
    <property type="evidence" value="ECO:0007669"/>
    <property type="project" value="TreeGrafter"/>
</dbReference>
<dbReference type="NCBIfam" id="NF003766">
    <property type="entry name" value="PRK05362.1"/>
    <property type="match status" value="1"/>
</dbReference>
<evidence type="ECO:0000256" key="7">
    <source>
        <dbReference type="NCBIfam" id="TIGR01696"/>
    </source>
</evidence>
<dbReference type="SUPFAM" id="SSF53649">
    <property type="entry name" value="Alkaline phosphatase-like"/>
    <property type="match status" value="1"/>
</dbReference>
<dbReference type="Proteomes" id="UP000218267">
    <property type="component" value="Chromosome"/>
</dbReference>
<reference evidence="10" key="2">
    <citation type="journal article" date="2020" name="Antonie Van Leeuwenhoek">
        <title>Labilibaculum antarcticum sp. nov., a novel facultative anaerobic, psychrotorelant bacterium isolated from marine sediment of Antarctica.</title>
        <authorList>
            <person name="Watanabe M."/>
            <person name="Kojima H."/>
            <person name="Fukui M."/>
        </authorList>
    </citation>
    <scope>NUCLEOTIDE SEQUENCE [LARGE SCALE GENOMIC DNA]</scope>
    <source>
        <strain evidence="10">SPP2</strain>
    </source>
</reference>
<proteinExistence type="inferred from homology"/>
<comment type="subcellular location">
    <subcellularLocation>
        <location evidence="6">Cytoplasm</location>
    </subcellularLocation>
</comment>
<dbReference type="EC" id="5.4.2.7" evidence="6 7"/>
<dbReference type="OrthoDB" id="9777768at2"/>
<dbReference type="GO" id="GO:0030145">
    <property type="term" value="F:manganese ion binding"/>
    <property type="evidence" value="ECO:0007669"/>
    <property type="project" value="UniProtKB-UniRule"/>
</dbReference>
<gene>
    <name evidence="6" type="primary">deoB</name>
    <name evidence="9" type="ORF">ALGA_3737</name>
</gene>
<evidence type="ECO:0000256" key="5">
    <source>
        <dbReference type="ARBA" id="ARBA00023235"/>
    </source>
</evidence>
<dbReference type="InterPro" id="IPR017850">
    <property type="entry name" value="Alkaline_phosphatase_core_sf"/>
</dbReference>
<organism evidence="9 10">
    <name type="scientific">Labilibaculum antarcticum</name>
    <dbReference type="NCBI Taxonomy" id="1717717"/>
    <lineage>
        <taxon>Bacteria</taxon>
        <taxon>Pseudomonadati</taxon>
        <taxon>Bacteroidota</taxon>
        <taxon>Bacteroidia</taxon>
        <taxon>Marinilabiliales</taxon>
        <taxon>Marinifilaceae</taxon>
        <taxon>Labilibaculum</taxon>
    </lineage>
</organism>